<dbReference type="PANTHER" id="PTHR17598">
    <property type="entry name" value="DNA POLYMERASE DELTA SUBUNIT 3"/>
    <property type="match status" value="1"/>
</dbReference>
<evidence type="ECO:0000256" key="5">
    <source>
        <dbReference type="SAM" id="MobiDB-lite"/>
    </source>
</evidence>
<comment type="caution">
    <text evidence="6">The sequence shown here is derived from an EMBL/GenBank/DDBJ whole genome shotgun (WGS) entry which is preliminary data.</text>
</comment>
<name>A0A8J4D7P9_9CHLO</name>
<feature type="compositionally biased region" description="Basic and acidic residues" evidence="5">
    <location>
        <begin position="352"/>
        <end position="361"/>
    </location>
</feature>
<keyword evidence="4" id="KW-0539">Nucleus</keyword>
<dbReference type="GO" id="GO:1904161">
    <property type="term" value="P:DNA synthesis involved in UV-damage excision repair"/>
    <property type="evidence" value="ECO:0007669"/>
    <property type="project" value="TreeGrafter"/>
</dbReference>
<feature type="compositionally biased region" description="Polar residues" evidence="5">
    <location>
        <begin position="510"/>
        <end position="519"/>
    </location>
</feature>
<accession>A0A8J4D7P9</accession>
<evidence type="ECO:0000256" key="2">
    <source>
        <dbReference type="ARBA" id="ARBA00017589"/>
    </source>
</evidence>
<feature type="region of interest" description="Disordered" evidence="5">
    <location>
        <begin position="148"/>
        <end position="193"/>
    </location>
</feature>
<evidence type="ECO:0000313" key="7">
    <source>
        <dbReference type="Proteomes" id="UP000747110"/>
    </source>
</evidence>
<keyword evidence="3" id="KW-0235">DNA replication</keyword>
<gene>
    <name evidence="6" type="ORF">Vretifemale_4810</name>
</gene>
<dbReference type="GO" id="GO:0043625">
    <property type="term" value="C:delta DNA polymerase complex"/>
    <property type="evidence" value="ECO:0007669"/>
    <property type="project" value="InterPro"/>
</dbReference>
<feature type="compositionally biased region" description="Low complexity" evidence="5">
    <location>
        <begin position="223"/>
        <end position="232"/>
    </location>
</feature>
<protein>
    <recommendedName>
        <fullName evidence="2">DNA polymerase delta subunit 3</fullName>
    </recommendedName>
</protein>
<dbReference type="GO" id="GO:0006297">
    <property type="term" value="P:nucleotide-excision repair, DNA gap filling"/>
    <property type="evidence" value="ECO:0007669"/>
    <property type="project" value="TreeGrafter"/>
</dbReference>
<evidence type="ECO:0000256" key="1">
    <source>
        <dbReference type="ARBA" id="ARBA00004123"/>
    </source>
</evidence>
<comment type="subcellular location">
    <subcellularLocation>
        <location evidence="1">Nucleus</location>
    </subcellularLocation>
</comment>
<feature type="compositionally biased region" description="Low complexity" evidence="5">
    <location>
        <begin position="410"/>
        <end position="421"/>
    </location>
</feature>
<feature type="compositionally biased region" description="Low complexity" evidence="5">
    <location>
        <begin position="149"/>
        <end position="162"/>
    </location>
</feature>
<organism evidence="6 7">
    <name type="scientific">Volvox reticuliferus</name>
    <dbReference type="NCBI Taxonomy" id="1737510"/>
    <lineage>
        <taxon>Eukaryota</taxon>
        <taxon>Viridiplantae</taxon>
        <taxon>Chlorophyta</taxon>
        <taxon>core chlorophytes</taxon>
        <taxon>Chlorophyceae</taxon>
        <taxon>CS clade</taxon>
        <taxon>Chlamydomonadales</taxon>
        <taxon>Volvocaceae</taxon>
        <taxon>Volvox</taxon>
    </lineage>
</organism>
<dbReference type="EMBL" id="BNCP01000006">
    <property type="protein sequence ID" value="GIL74957.1"/>
    <property type="molecule type" value="Genomic_DNA"/>
</dbReference>
<dbReference type="FunFam" id="3.90.1030.20:FF:000002">
    <property type="entry name" value="DNA polymerase delta subunit"/>
    <property type="match status" value="1"/>
</dbReference>
<evidence type="ECO:0000256" key="4">
    <source>
        <dbReference type="ARBA" id="ARBA00023242"/>
    </source>
</evidence>
<feature type="compositionally biased region" description="Acidic residues" evidence="5">
    <location>
        <begin position="310"/>
        <end position="322"/>
    </location>
</feature>
<evidence type="ECO:0000256" key="3">
    <source>
        <dbReference type="ARBA" id="ARBA00022705"/>
    </source>
</evidence>
<dbReference type="Proteomes" id="UP000747110">
    <property type="component" value="Unassembled WGS sequence"/>
</dbReference>
<dbReference type="GO" id="GO:0003887">
    <property type="term" value="F:DNA-directed DNA polymerase activity"/>
    <property type="evidence" value="ECO:0007669"/>
    <property type="project" value="TreeGrafter"/>
</dbReference>
<dbReference type="GO" id="GO:0006271">
    <property type="term" value="P:DNA strand elongation involved in DNA replication"/>
    <property type="evidence" value="ECO:0007669"/>
    <property type="project" value="TreeGrafter"/>
</dbReference>
<feature type="region of interest" description="Disordered" evidence="5">
    <location>
        <begin position="205"/>
        <end position="236"/>
    </location>
</feature>
<dbReference type="Pfam" id="PF09507">
    <property type="entry name" value="CDC27"/>
    <property type="match status" value="1"/>
</dbReference>
<feature type="region of interest" description="Disordered" evidence="5">
    <location>
        <begin position="410"/>
        <end position="429"/>
    </location>
</feature>
<dbReference type="PANTHER" id="PTHR17598:SF13">
    <property type="entry name" value="DNA POLYMERASE DELTA SUBUNIT 3"/>
    <property type="match status" value="1"/>
</dbReference>
<dbReference type="AlphaFoldDB" id="A0A8J4D7P9"/>
<feature type="compositionally biased region" description="Low complexity" evidence="5">
    <location>
        <begin position="455"/>
        <end position="498"/>
    </location>
</feature>
<reference evidence="6" key="1">
    <citation type="journal article" date="2021" name="Proc. Natl. Acad. Sci. U.S.A.">
        <title>Three genomes in the algal genus Volvox reveal the fate of a haploid sex-determining region after a transition to homothallism.</title>
        <authorList>
            <person name="Yamamoto K."/>
            <person name="Hamaji T."/>
            <person name="Kawai-Toyooka H."/>
            <person name="Matsuzaki R."/>
            <person name="Takahashi F."/>
            <person name="Nishimura Y."/>
            <person name="Kawachi M."/>
            <person name="Noguchi H."/>
            <person name="Minakuchi Y."/>
            <person name="Umen J.G."/>
            <person name="Toyoda A."/>
            <person name="Nozaki H."/>
        </authorList>
    </citation>
    <scope>NUCLEOTIDE SEQUENCE</scope>
    <source>
        <strain evidence="6">NIES-3786</strain>
    </source>
</reference>
<dbReference type="InterPro" id="IPR041913">
    <property type="entry name" value="POLD3_sf"/>
</dbReference>
<feature type="region of interest" description="Disordered" evidence="5">
    <location>
        <begin position="443"/>
        <end position="519"/>
    </location>
</feature>
<feature type="region of interest" description="Disordered" evidence="5">
    <location>
        <begin position="281"/>
        <end position="396"/>
    </location>
</feature>
<dbReference type="InterPro" id="IPR019038">
    <property type="entry name" value="POLD3"/>
</dbReference>
<sequence>MPIDDSAEILQELCSLVHDELKVLSYKWVARHYSISANTAKRVLFQLAEQQRDKVRTVYLVSGWTKQEPPGHVHRLVEAEQLQVLRESLGEITGMHVYSVAPNQATNPDSLWQVTYQQSQQLLKEIMLGQPSASAEVFRSNSCSAVRFAAPQQQQRPPAATAPTPPSAKGAGAVQRAAQPQHPTLRAKPAEADTATENIAAQSIAAAAPANSPPKTEEPSPPKAAVGKAAGPTLAKPNTLANMWSKASTKPKAAAAAAATAALAEAAAEAALTAVPAPKVAVESEDEEDMAVHVAGGRGRGRKRRGAQIEESEDEGCEEPVAEEVGGTAVDDQLGSRGKGRDGKRVKAKGTGKGEKEDKGKAAGTKRAKAGTAVPSAPPAPAFEAVEPQGGDGANMDEAVVVALETATAVAPQQQPAPLKPAGGGGCGARARKVTRTYINDQGEEVTEEVWEDGPVPLQPQQQPQQPAVPPATAAARVGSGGAAAAKPAAKAPAAGSKTIKGKVPAAGQKSMTAFFSKK</sequence>
<dbReference type="Gene3D" id="3.90.1030.20">
    <property type="entry name" value="DNA polymerase delta, p66 (Cdc27) subunit, wHTH domain"/>
    <property type="match status" value="1"/>
</dbReference>
<proteinExistence type="predicted"/>
<evidence type="ECO:0000313" key="6">
    <source>
        <dbReference type="EMBL" id="GIL74957.1"/>
    </source>
</evidence>
<feature type="compositionally biased region" description="Acidic residues" evidence="5">
    <location>
        <begin position="443"/>
        <end position="452"/>
    </location>
</feature>
<feature type="compositionally biased region" description="Low complexity" evidence="5">
    <location>
        <begin position="205"/>
        <end position="214"/>
    </location>
</feature>
<keyword evidence="7" id="KW-1185">Reference proteome</keyword>
<dbReference type="OrthoDB" id="514823at2759"/>